<evidence type="ECO:0000256" key="4">
    <source>
        <dbReference type="ARBA" id="ARBA00012729"/>
    </source>
</evidence>
<evidence type="ECO:0000256" key="12">
    <source>
        <dbReference type="ARBA" id="ARBA00023326"/>
    </source>
</evidence>
<feature type="signal peptide" evidence="16">
    <location>
        <begin position="1"/>
        <end position="26"/>
    </location>
</feature>
<evidence type="ECO:0000256" key="5">
    <source>
        <dbReference type="ARBA" id="ARBA00022525"/>
    </source>
</evidence>
<keyword evidence="5" id="KW-0964">Secreted</keyword>
<dbReference type="SUPFAM" id="SSF51445">
    <property type="entry name" value="(Trans)glycosidases"/>
    <property type="match status" value="1"/>
</dbReference>
<dbReference type="PANTHER" id="PTHR47700:SF2">
    <property type="entry name" value="CHITINASE"/>
    <property type="match status" value="1"/>
</dbReference>
<feature type="disulfide bond" evidence="14">
    <location>
        <begin position="455"/>
        <end position="467"/>
    </location>
</feature>
<dbReference type="InterPro" id="IPR011583">
    <property type="entry name" value="Chitinase_II/V-like_cat"/>
</dbReference>
<dbReference type="InterPro" id="IPR001579">
    <property type="entry name" value="Glyco_hydro_18_chit_AS"/>
</dbReference>
<organism evidence="20 21">
    <name type="scientific">Dactylonectria estremocensis</name>
    <dbReference type="NCBI Taxonomy" id="1079267"/>
    <lineage>
        <taxon>Eukaryota</taxon>
        <taxon>Fungi</taxon>
        <taxon>Dikarya</taxon>
        <taxon>Ascomycota</taxon>
        <taxon>Pezizomycotina</taxon>
        <taxon>Sordariomycetes</taxon>
        <taxon>Hypocreomycetidae</taxon>
        <taxon>Hypocreales</taxon>
        <taxon>Nectriaceae</taxon>
        <taxon>Dactylonectria</taxon>
    </lineage>
</organism>
<dbReference type="InterPro" id="IPR001223">
    <property type="entry name" value="Glyco_hydro18_cat"/>
</dbReference>
<dbReference type="InterPro" id="IPR001002">
    <property type="entry name" value="Chitin-bd_1"/>
</dbReference>
<dbReference type="OrthoDB" id="73875at2759"/>
<evidence type="ECO:0000256" key="15">
    <source>
        <dbReference type="RuleBase" id="RU000489"/>
    </source>
</evidence>
<evidence type="ECO:0000256" key="2">
    <source>
        <dbReference type="ARBA" id="ARBA00004613"/>
    </source>
</evidence>
<keyword evidence="14" id="KW-1015">Disulfide bond</keyword>
<dbReference type="Gene3D" id="3.10.350.10">
    <property type="entry name" value="LysM domain"/>
    <property type="match status" value="2"/>
</dbReference>
<proteinExistence type="inferred from homology"/>
<dbReference type="InterPro" id="IPR017853">
    <property type="entry name" value="GH"/>
</dbReference>
<accession>A0A9P9DWB1</accession>
<evidence type="ECO:0000259" key="18">
    <source>
        <dbReference type="PROSITE" id="PS51782"/>
    </source>
</evidence>
<dbReference type="Gene3D" id="3.10.50.10">
    <property type="match status" value="1"/>
</dbReference>
<feature type="domain" description="Chitin-binding type-1" evidence="17">
    <location>
        <begin position="427"/>
        <end position="500"/>
    </location>
</feature>
<dbReference type="Proteomes" id="UP000717696">
    <property type="component" value="Unassembled WGS sequence"/>
</dbReference>
<feature type="disulfide bond" evidence="14">
    <location>
        <begin position="460"/>
        <end position="474"/>
    </location>
</feature>
<evidence type="ECO:0000256" key="11">
    <source>
        <dbReference type="ARBA" id="ARBA00023295"/>
    </source>
</evidence>
<dbReference type="CDD" id="cd00035">
    <property type="entry name" value="ChtBD1"/>
    <property type="match status" value="1"/>
</dbReference>
<keyword evidence="11 15" id="KW-0326">Glycosidase</keyword>
<evidence type="ECO:0000256" key="8">
    <source>
        <dbReference type="ARBA" id="ARBA00023024"/>
    </source>
</evidence>
<dbReference type="SMART" id="SM00636">
    <property type="entry name" value="Glyco_18"/>
    <property type="match status" value="1"/>
</dbReference>
<dbReference type="InterPro" id="IPR036779">
    <property type="entry name" value="LysM_dom_sf"/>
</dbReference>
<protein>
    <recommendedName>
        <fullName evidence="4">chitinase</fullName>
        <ecNumber evidence="4">3.2.1.14</ecNumber>
    </recommendedName>
</protein>
<evidence type="ECO:0000256" key="16">
    <source>
        <dbReference type="SAM" id="SignalP"/>
    </source>
</evidence>
<dbReference type="PROSITE" id="PS51910">
    <property type="entry name" value="GH18_2"/>
    <property type="match status" value="1"/>
</dbReference>
<comment type="similarity">
    <text evidence="13">Belongs to the secreted LysM effector family.</text>
</comment>
<evidence type="ECO:0000256" key="3">
    <source>
        <dbReference type="ARBA" id="ARBA00008682"/>
    </source>
</evidence>
<feature type="domain" description="LysM" evidence="18">
    <location>
        <begin position="366"/>
        <end position="414"/>
    </location>
</feature>
<dbReference type="PROSITE" id="PS50941">
    <property type="entry name" value="CHIT_BIND_I_2"/>
    <property type="match status" value="1"/>
</dbReference>
<evidence type="ECO:0000256" key="1">
    <source>
        <dbReference type="ARBA" id="ARBA00000822"/>
    </source>
</evidence>
<keyword evidence="10" id="KW-0119">Carbohydrate metabolism</keyword>
<keyword evidence="6 14" id="KW-0147">Chitin-binding</keyword>
<evidence type="ECO:0000256" key="7">
    <source>
        <dbReference type="ARBA" id="ARBA00022801"/>
    </source>
</evidence>
<dbReference type="SUPFAM" id="SSF57016">
    <property type="entry name" value="Plant lectins/antimicrobial peptides"/>
    <property type="match status" value="1"/>
</dbReference>
<dbReference type="PROSITE" id="PS00026">
    <property type="entry name" value="CHIT_BIND_I_1"/>
    <property type="match status" value="1"/>
</dbReference>
<dbReference type="EC" id="3.2.1.14" evidence="4"/>
<dbReference type="Pfam" id="PF00187">
    <property type="entry name" value="Chitin_bind_1"/>
    <property type="match status" value="1"/>
</dbReference>
<comment type="caution">
    <text evidence="14">Lacks conserved residue(s) required for the propagation of feature annotation.</text>
</comment>
<dbReference type="SMART" id="SM00270">
    <property type="entry name" value="ChtBD1"/>
    <property type="match status" value="1"/>
</dbReference>
<dbReference type="CDD" id="cd02878">
    <property type="entry name" value="GH18_zymocin_alpha"/>
    <property type="match status" value="1"/>
</dbReference>
<dbReference type="SUPFAM" id="SSF54106">
    <property type="entry name" value="LysM domain"/>
    <property type="match status" value="2"/>
</dbReference>
<dbReference type="Pfam" id="PF01476">
    <property type="entry name" value="LysM"/>
    <property type="match status" value="2"/>
</dbReference>
<evidence type="ECO:0000256" key="9">
    <source>
        <dbReference type="ARBA" id="ARBA00023026"/>
    </source>
</evidence>
<keyword evidence="8" id="KW-0146">Chitin degradation</keyword>
<evidence type="ECO:0000256" key="14">
    <source>
        <dbReference type="PROSITE-ProRule" id="PRU00261"/>
    </source>
</evidence>
<dbReference type="GO" id="GO:0008061">
    <property type="term" value="F:chitin binding"/>
    <property type="evidence" value="ECO:0007669"/>
    <property type="project" value="UniProtKB-UniRule"/>
</dbReference>
<name>A0A9P9DWB1_9HYPO</name>
<evidence type="ECO:0000313" key="20">
    <source>
        <dbReference type="EMBL" id="KAH7126458.1"/>
    </source>
</evidence>
<dbReference type="CDD" id="cd00118">
    <property type="entry name" value="LysM"/>
    <property type="match status" value="1"/>
</dbReference>
<dbReference type="InterPro" id="IPR053214">
    <property type="entry name" value="LysM12-like"/>
</dbReference>
<evidence type="ECO:0000256" key="10">
    <source>
        <dbReference type="ARBA" id="ARBA00023277"/>
    </source>
</evidence>
<dbReference type="GO" id="GO:0006032">
    <property type="term" value="P:chitin catabolic process"/>
    <property type="evidence" value="ECO:0007669"/>
    <property type="project" value="UniProtKB-KW"/>
</dbReference>
<dbReference type="SUPFAM" id="SSF54556">
    <property type="entry name" value="Chitinase insertion domain"/>
    <property type="match status" value="1"/>
</dbReference>
<comment type="similarity">
    <text evidence="3">Belongs to the glycosyl hydrolase 18 family. Chitinase class V subfamily.</text>
</comment>
<dbReference type="PROSITE" id="PS01095">
    <property type="entry name" value="GH18_1"/>
    <property type="match status" value="1"/>
</dbReference>
<dbReference type="GO" id="GO:0000272">
    <property type="term" value="P:polysaccharide catabolic process"/>
    <property type="evidence" value="ECO:0007669"/>
    <property type="project" value="UniProtKB-KW"/>
</dbReference>
<dbReference type="AlphaFoldDB" id="A0A9P9DWB1"/>
<keyword evidence="7 15" id="KW-0378">Hydrolase</keyword>
<dbReference type="Pfam" id="PF00704">
    <property type="entry name" value="Glyco_hydro_18"/>
    <property type="match status" value="1"/>
</dbReference>
<dbReference type="EMBL" id="JAGMUU010000023">
    <property type="protein sequence ID" value="KAH7126458.1"/>
    <property type="molecule type" value="Genomic_DNA"/>
</dbReference>
<dbReference type="PROSITE" id="PS51782">
    <property type="entry name" value="LYSM"/>
    <property type="match status" value="2"/>
</dbReference>
<reference evidence="20" key="1">
    <citation type="journal article" date="2021" name="Nat. Commun.">
        <title>Genetic determinants of endophytism in the Arabidopsis root mycobiome.</title>
        <authorList>
            <person name="Mesny F."/>
            <person name="Miyauchi S."/>
            <person name="Thiergart T."/>
            <person name="Pickel B."/>
            <person name="Atanasova L."/>
            <person name="Karlsson M."/>
            <person name="Huettel B."/>
            <person name="Barry K.W."/>
            <person name="Haridas S."/>
            <person name="Chen C."/>
            <person name="Bauer D."/>
            <person name="Andreopoulos W."/>
            <person name="Pangilinan J."/>
            <person name="LaButti K."/>
            <person name="Riley R."/>
            <person name="Lipzen A."/>
            <person name="Clum A."/>
            <person name="Drula E."/>
            <person name="Henrissat B."/>
            <person name="Kohler A."/>
            <person name="Grigoriev I.V."/>
            <person name="Martin F.M."/>
            <person name="Hacquard S."/>
        </authorList>
    </citation>
    <scope>NUCLEOTIDE SEQUENCE</scope>
    <source>
        <strain evidence="20">MPI-CAGE-AT-0021</strain>
    </source>
</reference>
<feature type="chain" id="PRO_5040424090" description="chitinase" evidence="16">
    <location>
        <begin position="27"/>
        <end position="876"/>
    </location>
</feature>
<feature type="disulfide bond" evidence="14">
    <location>
        <begin position="494"/>
        <end position="498"/>
    </location>
</feature>
<comment type="catalytic activity">
    <reaction evidence="1">
        <text>Random endo-hydrolysis of N-acetyl-beta-D-glucosaminide (1-&gt;4)-beta-linkages in chitin and chitodextrins.</text>
        <dbReference type="EC" id="3.2.1.14"/>
    </reaction>
</comment>
<gene>
    <name evidence="20" type="ORF">B0J13DRAFT_611808</name>
</gene>
<dbReference type="InterPro" id="IPR029070">
    <property type="entry name" value="Chitinase_insertion_sf"/>
</dbReference>
<dbReference type="SMART" id="SM00257">
    <property type="entry name" value="LysM"/>
    <property type="match status" value="2"/>
</dbReference>
<keyword evidence="12" id="KW-0624">Polysaccharide degradation</keyword>
<evidence type="ECO:0000256" key="13">
    <source>
        <dbReference type="ARBA" id="ARBA00044955"/>
    </source>
</evidence>
<dbReference type="GO" id="GO:0005576">
    <property type="term" value="C:extracellular region"/>
    <property type="evidence" value="ECO:0007669"/>
    <property type="project" value="UniProtKB-SubCell"/>
</dbReference>
<keyword evidence="21" id="KW-1185">Reference proteome</keyword>
<evidence type="ECO:0000256" key="6">
    <source>
        <dbReference type="ARBA" id="ARBA00022669"/>
    </source>
</evidence>
<dbReference type="Gene3D" id="3.30.60.10">
    <property type="entry name" value="Endochitinase-like"/>
    <property type="match status" value="1"/>
</dbReference>
<keyword evidence="16" id="KW-0732">Signal</keyword>
<evidence type="ECO:0000313" key="21">
    <source>
        <dbReference type="Proteomes" id="UP000717696"/>
    </source>
</evidence>
<keyword evidence="9" id="KW-0843">Virulence</keyword>
<dbReference type="Gene3D" id="3.20.20.80">
    <property type="entry name" value="Glycosidases"/>
    <property type="match status" value="1"/>
</dbReference>
<evidence type="ECO:0000259" key="17">
    <source>
        <dbReference type="PROSITE" id="PS50941"/>
    </source>
</evidence>
<evidence type="ECO:0000259" key="19">
    <source>
        <dbReference type="PROSITE" id="PS51910"/>
    </source>
</evidence>
<dbReference type="InterPro" id="IPR018392">
    <property type="entry name" value="LysM"/>
</dbReference>
<feature type="domain" description="LysM" evidence="18">
    <location>
        <begin position="302"/>
        <end position="347"/>
    </location>
</feature>
<comment type="subcellular location">
    <subcellularLocation>
        <location evidence="2">Secreted</location>
    </subcellularLocation>
</comment>
<dbReference type="PANTHER" id="PTHR47700">
    <property type="entry name" value="V CHITINASE, PUTATIVE (AFU_ORTHOLOGUE AFUA_6G13720)-RELATED"/>
    <property type="match status" value="1"/>
</dbReference>
<feature type="domain" description="GH18" evidence="19">
    <location>
        <begin position="512"/>
        <end position="876"/>
    </location>
</feature>
<sequence length="876" mass="92546">MGPRSGCQSLVCVFSLLLCASSSVFAADVSSSSDEPIESVNLASPLDYGCPLSCQEVGSDPAGWTQVHSWGELSACSQQVLFALNVQNSPSEFATIQTCKTSGSATRREVASPVEERDAAGTSVTIANNCGAVASTVKAATTFGTAGVLKAGKDVAAGASLLSEYLIEDATCGTTVLFAKSGTAVVGIYVGSEVQKTSAADLINKSLDRLTKGTQVIQTCDSKDKTTQTVGLFAVDAVNSLGQVQVALKAWASGNCVEVTGSTSDVDLGVLVAPTVAKRDVELRSRMHDSHHDLLFARADCKTQTVVSGDSCASLAKRCGITSANFNKYNTGTNFCSKLVPGQKVCCSTGTLPSKKPKPYADGTCYSYSIKSGDSCYSLGQAYDLTETNIRTFNRNTWLWAGCDRLNLGQRICLSTGRPPLPLPVTGAVCGPLKPGTAKPSSYKTGWDFVGLNPCPLNACCSGFGFCGITKEFCTNTTAQGAGPGTYKAGTAGCVSNCGNKITGNTAKPAKFLNVGYFQGYNQGRPCLNMDASKLSTLTAFTHMHFAFAGLTTTYDVTLTADVSAQFTKFVAMTGPWKKIISLGGWADSTDAATFQRYRYAMKAANREKFATSVLAFLNKYKLDGVDFDWEYPGSAASAGSSESNDDTANYLAFLTLMRKKIGTSGKTMSAALPAAFWYLKPFPVAKMAPLLDYIVYMTYDLHGQWDYGNQYASPGCPTGNCLRSHVNKTETIDALAMITKAGVPASKVIVGVSSYGRSFKMANPKCTGPTCLFTGSFSTSEAEPGSCTLSSGYMSNAEIGKIKENAAKGVAGTSVTAWYDAVSDSDLMTFGTKGAGQTDWIAYMGQSTKTKRIAWAKSLNFGGTIDWAVDLTKFY</sequence>
<dbReference type="InterPro" id="IPR036861">
    <property type="entry name" value="Endochitinase-like_sf"/>
</dbReference>
<comment type="caution">
    <text evidence="20">The sequence shown here is derived from an EMBL/GenBank/DDBJ whole genome shotgun (WGS) entry which is preliminary data.</text>
</comment>
<dbReference type="InterPro" id="IPR018371">
    <property type="entry name" value="Chitin-binding_1_CS"/>
</dbReference>
<dbReference type="GO" id="GO:0008843">
    <property type="term" value="F:endochitinase activity"/>
    <property type="evidence" value="ECO:0007669"/>
    <property type="project" value="UniProtKB-EC"/>
</dbReference>